<accession>A0ABV9V7X6</accession>
<evidence type="ECO:0000256" key="1">
    <source>
        <dbReference type="SAM" id="SignalP"/>
    </source>
</evidence>
<dbReference type="InterPro" id="IPR007921">
    <property type="entry name" value="CHAP_dom"/>
</dbReference>
<evidence type="ECO:0000313" key="4">
    <source>
        <dbReference type="Proteomes" id="UP001595908"/>
    </source>
</evidence>
<comment type="caution">
    <text evidence="3">The sequence shown here is derived from an EMBL/GenBank/DDBJ whole genome shotgun (WGS) entry which is preliminary data.</text>
</comment>
<reference evidence="4" key="1">
    <citation type="journal article" date="2019" name="Int. J. Syst. Evol. Microbiol.">
        <title>The Global Catalogue of Microorganisms (GCM) 10K type strain sequencing project: providing services to taxonomists for standard genome sequencing and annotation.</title>
        <authorList>
            <consortium name="The Broad Institute Genomics Platform"/>
            <consortium name="The Broad Institute Genome Sequencing Center for Infectious Disease"/>
            <person name="Wu L."/>
            <person name="Ma J."/>
        </authorList>
    </citation>
    <scope>NUCLEOTIDE SEQUENCE [LARGE SCALE GENOMIC DNA]</scope>
    <source>
        <strain evidence="4">ICMP 257</strain>
    </source>
</reference>
<proteinExistence type="predicted"/>
<dbReference type="Proteomes" id="UP001595908">
    <property type="component" value="Unassembled WGS sequence"/>
</dbReference>
<sequence>MFTSSKTLRTAVTALATGAVSLSLLTASTGTAQAAEQVCTGTSSIYGILDDGRLTYSAITPGTGNRIRTRVGPDLGFEPKAMATLNFNTILVTSTAGALYRVDVQTNDETLAVSAIDKIIDKGWTHDKLSYDGYGHLYGTTADGTLLQYLVSQAKPKGVEHIGQRAEIGTGFVLKTLTTVGQDRLIATTEAGKLFSYKIIGGAWKRDDLKESGWSGFDQVVSSGSGFYYGRIATTGAMYWYKDANISDGNGDDIAYHNDDPVDTSGWTQTLLSAAPGQVTCKSVSTLGQDIARDAKAEVGNNFNDYDFDFSRAWCAEFVKYIWAGNDVTGSSELDARAISLREYGLKHGTYRSGSPKVGDAVLYDTDKNLTDGEADHVNIVVAVSADGKQIETVGGNESRQVQKTGWFNWDTASSPIGAGPALAFISPKG</sequence>
<dbReference type="EMBL" id="JBHSJE010000002">
    <property type="protein sequence ID" value="MFC4978859.1"/>
    <property type="molecule type" value="Genomic_DNA"/>
</dbReference>
<dbReference type="Gene3D" id="2.115.10.10">
    <property type="entry name" value="Tachylectin 2"/>
    <property type="match status" value="1"/>
</dbReference>
<keyword evidence="4" id="KW-1185">Reference proteome</keyword>
<feature type="signal peptide" evidence="1">
    <location>
        <begin position="1"/>
        <end position="34"/>
    </location>
</feature>
<keyword evidence="1" id="KW-0732">Signal</keyword>
<feature type="chain" id="PRO_5047500508" evidence="1">
    <location>
        <begin position="35"/>
        <end position="430"/>
    </location>
</feature>
<protein>
    <submittedName>
        <fullName evidence="3">CHAP domain-containing protein</fullName>
    </submittedName>
</protein>
<evidence type="ECO:0000259" key="2">
    <source>
        <dbReference type="Pfam" id="PF05257"/>
    </source>
</evidence>
<organism evidence="3 4">
    <name type="scientific">Streptomyces atroolivaceus</name>
    <dbReference type="NCBI Taxonomy" id="66869"/>
    <lineage>
        <taxon>Bacteria</taxon>
        <taxon>Bacillati</taxon>
        <taxon>Actinomycetota</taxon>
        <taxon>Actinomycetes</taxon>
        <taxon>Kitasatosporales</taxon>
        <taxon>Streptomycetaceae</taxon>
        <taxon>Streptomyces</taxon>
    </lineage>
</organism>
<name>A0ABV9V7X6_STRAZ</name>
<dbReference type="RefSeq" id="WP_382055763.1">
    <property type="nucleotide sequence ID" value="NZ_JBHSJE010000002.1"/>
</dbReference>
<dbReference type="Pfam" id="PF05257">
    <property type="entry name" value="CHAP"/>
    <property type="match status" value="1"/>
</dbReference>
<feature type="domain" description="Peptidase C51" evidence="2">
    <location>
        <begin position="311"/>
        <end position="397"/>
    </location>
</feature>
<gene>
    <name evidence="3" type="ORF">ACFPL4_10815</name>
</gene>
<evidence type="ECO:0000313" key="3">
    <source>
        <dbReference type="EMBL" id="MFC4978859.1"/>
    </source>
</evidence>